<feature type="compositionally biased region" description="Pro residues" evidence="5">
    <location>
        <begin position="7"/>
        <end position="16"/>
    </location>
</feature>
<name>A0A8E2E6P0_9PEZI</name>
<dbReference type="CDD" id="cd12910">
    <property type="entry name" value="SPRY_SSH4_like"/>
    <property type="match status" value="1"/>
</dbReference>
<keyword evidence="4" id="KW-0472">Membrane</keyword>
<dbReference type="SMART" id="SM00449">
    <property type="entry name" value="SPRY"/>
    <property type="match status" value="1"/>
</dbReference>
<evidence type="ECO:0000256" key="2">
    <source>
        <dbReference type="ARBA" id="ARBA00022692"/>
    </source>
</evidence>
<reference evidence="7 8" key="1">
    <citation type="journal article" date="2016" name="Nat. Commun.">
        <title>Ectomycorrhizal ecology is imprinted in the genome of the dominant symbiotic fungus Cenococcum geophilum.</title>
        <authorList>
            <consortium name="DOE Joint Genome Institute"/>
            <person name="Peter M."/>
            <person name="Kohler A."/>
            <person name="Ohm R.A."/>
            <person name="Kuo A."/>
            <person name="Krutzmann J."/>
            <person name="Morin E."/>
            <person name="Arend M."/>
            <person name="Barry K.W."/>
            <person name="Binder M."/>
            <person name="Choi C."/>
            <person name="Clum A."/>
            <person name="Copeland A."/>
            <person name="Grisel N."/>
            <person name="Haridas S."/>
            <person name="Kipfer T."/>
            <person name="LaButti K."/>
            <person name="Lindquist E."/>
            <person name="Lipzen A."/>
            <person name="Maire R."/>
            <person name="Meier B."/>
            <person name="Mihaltcheva S."/>
            <person name="Molinier V."/>
            <person name="Murat C."/>
            <person name="Poggeler S."/>
            <person name="Quandt C.A."/>
            <person name="Sperisen C."/>
            <person name="Tritt A."/>
            <person name="Tisserant E."/>
            <person name="Crous P.W."/>
            <person name="Henrissat B."/>
            <person name="Nehls U."/>
            <person name="Egli S."/>
            <person name="Spatafora J.W."/>
            <person name="Grigoriev I.V."/>
            <person name="Martin F.M."/>
        </authorList>
    </citation>
    <scope>NUCLEOTIDE SEQUENCE [LARGE SCALE GENOMIC DNA]</scope>
    <source>
        <strain evidence="7 8">CBS 459.81</strain>
    </source>
</reference>
<sequence>MTYENYLPPPGPPPGYPRKGQSNHNYVSPPGPPPNHRSLSNDTHYTPPSGPPPSRLGSNNPYIAPPSCPPPSHLTSSSNGYAPPPGPPPSQSYNAASAYTPPPGPPPSRSHLPQQPAPSFAPPPYHDWTVIPDNSLLPPPPSICYDSSPTANATLADGDAGFAWTEAHPLWSPQHLTPGQHAAIQSGQLSLLKPPEYIGDIYPQQRPGHWKCHTHSTCVDSSLLTSLPLYSVFWDSPLRTQRPKTIYFELRISRIGRGRSSLEKANAGVAVGFVAPPYPTFRLPGWQRGSLAVHGDDGRKYINDTYGGNDFTVAFKPGETVGIGMKFSLPKNPPAYGQQQNQKLDIEVFFTRNGKKVGGWDGNEELDARSEGGTMGLMGECDLFAAVGVFGGLDFEVFFSPEDWVFNPCYMSG</sequence>
<organism evidence="7 8">
    <name type="scientific">Lepidopterella palustris CBS 459.81</name>
    <dbReference type="NCBI Taxonomy" id="1314670"/>
    <lineage>
        <taxon>Eukaryota</taxon>
        <taxon>Fungi</taxon>
        <taxon>Dikarya</taxon>
        <taxon>Ascomycota</taxon>
        <taxon>Pezizomycotina</taxon>
        <taxon>Dothideomycetes</taxon>
        <taxon>Pleosporomycetidae</taxon>
        <taxon>Mytilinidiales</taxon>
        <taxon>Argynnaceae</taxon>
        <taxon>Lepidopterella</taxon>
    </lineage>
</organism>
<keyword evidence="8" id="KW-1185">Reference proteome</keyword>
<feature type="domain" description="SPRY" evidence="6">
    <location>
        <begin position="243"/>
        <end position="403"/>
    </location>
</feature>
<dbReference type="OrthoDB" id="25503at2759"/>
<dbReference type="AlphaFoldDB" id="A0A8E2E6P0"/>
<feature type="compositionally biased region" description="Pro residues" evidence="5">
    <location>
        <begin position="63"/>
        <end position="72"/>
    </location>
</feature>
<feature type="compositionally biased region" description="Pro residues" evidence="5">
    <location>
        <begin position="115"/>
        <end position="125"/>
    </location>
</feature>
<dbReference type="Proteomes" id="UP000250266">
    <property type="component" value="Unassembled WGS sequence"/>
</dbReference>
<dbReference type="InterPro" id="IPR050618">
    <property type="entry name" value="Ubq-SigPath_Reg"/>
</dbReference>
<keyword evidence="3" id="KW-1133">Transmembrane helix</keyword>
<feature type="compositionally biased region" description="Polar residues" evidence="5">
    <location>
        <begin position="37"/>
        <end position="46"/>
    </location>
</feature>
<dbReference type="InterPro" id="IPR035780">
    <property type="entry name" value="SPRY_Ssh4-like"/>
</dbReference>
<protein>
    <recommendedName>
        <fullName evidence="6">SPRY domain-containing protein</fullName>
    </recommendedName>
</protein>
<evidence type="ECO:0000256" key="4">
    <source>
        <dbReference type="ARBA" id="ARBA00023136"/>
    </source>
</evidence>
<evidence type="ECO:0000256" key="3">
    <source>
        <dbReference type="ARBA" id="ARBA00022989"/>
    </source>
</evidence>
<dbReference type="Pfam" id="PF00622">
    <property type="entry name" value="SPRY"/>
    <property type="match status" value="1"/>
</dbReference>
<feature type="region of interest" description="Disordered" evidence="5">
    <location>
        <begin position="1"/>
        <end position="126"/>
    </location>
</feature>
<evidence type="ECO:0000313" key="8">
    <source>
        <dbReference type="Proteomes" id="UP000250266"/>
    </source>
</evidence>
<dbReference type="EMBL" id="KV745069">
    <property type="protein sequence ID" value="OCK78293.1"/>
    <property type="molecule type" value="Genomic_DNA"/>
</dbReference>
<dbReference type="PANTHER" id="PTHR12864">
    <property type="entry name" value="RAN BINDING PROTEIN 9-RELATED"/>
    <property type="match status" value="1"/>
</dbReference>
<dbReference type="Gene3D" id="2.60.120.920">
    <property type="match status" value="1"/>
</dbReference>
<evidence type="ECO:0000256" key="5">
    <source>
        <dbReference type="SAM" id="MobiDB-lite"/>
    </source>
</evidence>
<dbReference type="InterPro" id="IPR003877">
    <property type="entry name" value="SPRY_dom"/>
</dbReference>
<evidence type="ECO:0000259" key="6">
    <source>
        <dbReference type="SMART" id="SM00449"/>
    </source>
</evidence>
<proteinExistence type="predicted"/>
<accession>A0A8E2E6P0</accession>
<evidence type="ECO:0000313" key="7">
    <source>
        <dbReference type="EMBL" id="OCK78293.1"/>
    </source>
</evidence>
<gene>
    <name evidence="7" type="ORF">K432DRAFT_302313</name>
</gene>
<dbReference type="GO" id="GO:0016020">
    <property type="term" value="C:membrane"/>
    <property type="evidence" value="ECO:0007669"/>
    <property type="project" value="UniProtKB-SubCell"/>
</dbReference>
<evidence type="ECO:0000256" key="1">
    <source>
        <dbReference type="ARBA" id="ARBA00004370"/>
    </source>
</evidence>
<keyword evidence="2" id="KW-0812">Transmembrane</keyword>
<comment type="subcellular location">
    <subcellularLocation>
        <location evidence="1">Membrane</location>
    </subcellularLocation>
</comment>
<dbReference type="InterPro" id="IPR043136">
    <property type="entry name" value="B30.2/SPRY_sf"/>
</dbReference>